<keyword evidence="2" id="KW-1185">Reference proteome</keyword>
<gene>
    <name evidence="1" type="ORF">I4J89_15255</name>
</gene>
<reference evidence="1" key="1">
    <citation type="submission" date="2020-11" db="EMBL/GenBank/DDBJ databases">
        <title>Isolation and identification of active actinomycetes.</title>
        <authorList>
            <person name="Sun X."/>
        </authorList>
    </citation>
    <scope>NUCLEOTIDE SEQUENCE</scope>
    <source>
        <strain evidence="1">NEAU-A11</strain>
    </source>
</reference>
<comment type="caution">
    <text evidence="1">The sequence shown here is derived from an EMBL/GenBank/DDBJ whole genome shotgun (WGS) entry which is preliminary data.</text>
</comment>
<evidence type="ECO:0000313" key="2">
    <source>
        <dbReference type="Proteomes" id="UP000598146"/>
    </source>
</evidence>
<protein>
    <submittedName>
        <fullName evidence="1">Uncharacterized protein</fullName>
    </submittedName>
</protein>
<name>A0A931FWU8_9ACTN</name>
<dbReference type="EMBL" id="JADQTO010000006">
    <property type="protein sequence ID" value="MBG0562813.1"/>
    <property type="molecule type" value="Genomic_DNA"/>
</dbReference>
<dbReference type="Proteomes" id="UP000598146">
    <property type="component" value="Unassembled WGS sequence"/>
</dbReference>
<proteinExistence type="predicted"/>
<dbReference type="AlphaFoldDB" id="A0A931FWU8"/>
<organism evidence="1 2">
    <name type="scientific">Actinoplanes aureus</name>
    <dbReference type="NCBI Taxonomy" id="2792083"/>
    <lineage>
        <taxon>Bacteria</taxon>
        <taxon>Bacillati</taxon>
        <taxon>Actinomycetota</taxon>
        <taxon>Actinomycetes</taxon>
        <taxon>Micromonosporales</taxon>
        <taxon>Micromonosporaceae</taxon>
        <taxon>Actinoplanes</taxon>
    </lineage>
</organism>
<evidence type="ECO:0000313" key="1">
    <source>
        <dbReference type="EMBL" id="MBG0562813.1"/>
    </source>
</evidence>
<sequence length="121" mass="12347">MVLVPALLLAGCGSVQERASAAGDTATRFLEAVAGGDGEAACALLAPETEAEIDAPCAESILSEALPAPAPVTDSEVYGQRALVRLGGETVFLAVFPDGWRVVAAGCTPRGERPYDCEIEG</sequence>
<accession>A0A931FWU8</accession>